<evidence type="ECO:0000256" key="5">
    <source>
        <dbReference type="ARBA" id="ARBA00022801"/>
    </source>
</evidence>
<evidence type="ECO:0000259" key="10">
    <source>
        <dbReference type="PROSITE" id="PS51722"/>
    </source>
</evidence>
<evidence type="ECO:0000313" key="11">
    <source>
        <dbReference type="EMBL" id="JAP92679.1"/>
    </source>
</evidence>
<feature type="compositionally biased region" description="Basic and acidic residues" evidence="9">
    <location>
        <begin position="19"/>
        <end position="29"/>
    </location>
</feature>
<dbReference type="FunFam" id="3.40.50.300:FF:000204">
    <property type="entry name" value="Translation elongation factor Tu"/>
    <property type="match status" value="1"/>
</dbReference>
<dbReference type="InterPro" id="IPR000795">
    <property type="entry name" value="T_Tr_GTP-bd_dom"/>
</dbReference>
<comment type="catalytic activity">
    <reaction evidence="8">
        <text>GTP + H2O = GDP + phosphate + H(+)</text>
        <dbReference type="Rhea" id="RHEA:19669"/>
        <dbReference type="ChEBI" id="CHEBI:15377"/>
        <dbReference type="ChEBI" id="CHEBI:15378"/>
        <dbReference type="ChEBI" id="CHEBI:37565"/>
        <dbReference type="ChEBI" id="CHEBI:43474"/>
        <dbReference type="ChEBI" id="CHEBI:58189"/>
    </reaction>
    <physiologicalReaction direction="left-to-right" evidence="8">
        <dbReference type="Rhea" id="RHEA:19670"/>
    </physiologicalReaction>
</comment>
<dbReference type="SUPFAM" id="SSF50447">
    <property type="entry name" value="Translation proteins"/>
    <property type="match status" value="1"/>
</dbReference>
<dbReference type="PROSITE" id="PS00301">
    <property type="entry name" value="G_TR_1"/>
    <property type="match status" value="1"/>
</dbReference>
<dbReference type="PRINTS" id="PR00315">
    <property type="entry name" value="ELONGATNFCT"/>
</dbReference>
<feature type="non-terminal residue" evidence="11">
    <location>
        <position position="1"/>
    </location>
</feature>
<feature type="compositionally biased region" description="Basic and acidic residues" evidence="9">
    <location>
        <begin position="37"/>
        <end position="74"/>
    </location>
</feature>
<dbReference type="AlphaFoldDB" id="A0A146KBB5"/>
<evidence type="ECO:0000256" key="3">
    <source>
        <dbReference type="ARBA" id="ARBA00022490"/>
    </source>
</evidence>
<keyword evidence="5" id="KW-0378">Hydrolase</keyword>
<feature type="compositionally biased region" description="Polar residues" evidence="9">
    <location>
        <begin position="1"/>
        <end position="15"/>
    </location>
</feature>
<evidence type="ECO:0000256" key="8">
    <source>
        <dbReference type="ARBA" id="ARBA00049117"/>
    </source>
</evidence>
<dbReference type="InterPro" id="IPR009001">
    <property type="entry name" value="Transl_elong_EF1A/Init_IF2_C"/>
</dbReference>
<comment type="similarity">
    <text evidence="2">Belongs to the TRAFAC class translation factor GTPase superfamily. Classic translation factor GTPase family. EF-Tu/EF-1A subfamily.</text>
</comment>
<dbReference type="PROSITE" id="PS51722">
    <property type="entry name" value="G_TR_2"/>
    <property type="match status" value="1"/>
</dbReference>
<evidence type="ECO:0000256" key="7">
    <source>
        <dbReference type="ARBA" id="ARBA00023134"/>
    </source>
</evidence>
<dbReference type="InterPro" id="IPR050100">
    <property type="entry name" value="TRAFAC_GTPase_members"/>
</dbReference>
<dbReference type="Pfam" id="PF00009">
    <property type="entry name" value="GTP_EFTU"/>
    <property type="match status" value="1"/>
</dbReference>
<sequence>FSLTAKPNALSTAPQSAPKKIELTIDSKPKPFVYDSEAQKKEQKRLEEEKKQQEIKEKRERIRAEEEAKRKALEKPVQQQEIVIPKPQEIAPKEQVSQPKNKNSKRVAETKAQREQRLERFAKEETQQRESFKQEKDKQKPLSVIFSGHVDHGKSSMSGHILVNTGHIDERQMEKLKMEAAKTVGESWGYAFAMDACQEEREKGKTVESARATFTTPSGRRVVLLDSPGHKGFIGSMIEAAAQADVGVLVTSARKGEFEAGLERNGQTAEHALILFISGVKNLIIAVNKMDDPTCQYSQQRFEQIQNDLKAYLTKTVGYQEKNLQFIPVSALTGENLTEQLTEESPLKKWYSGPALIDLINDVKIPKRDVGGFARACVSGKYRDQGYFAVCKVEKGQFKKQEKYLLMPQGEEIQILQIEDEVGNQIEVASAGENCRFQVDEKSFDTIADGCVLCDSKHFCEVSKTFVVKFLCVDCPTVLTPGFLASVHINTAVSPCKIKSVLGVLDQNGKIDKALPKLVKPGQSALIEFECDKELCVNKFELEGFLGRVLVRHETTTIGIGQIVKVCYE</sequence>
<protein>
    <submittedName>
        <fullName evidence="11">Eukaryotic peptide chain release factor GTP-binding subunit</fullName>
    </submittedName>
</protein>
<keyword evidence="3" id="KW-0963">Cytoplasm</keyword>
<gene>
    <name evidence="11" type="ORF">TPC1_15299</name>
</gene>
<dbReference type="InterPro" id="IPR009000">
    <property type="entry name" value="Transl_B-barrel_sf"/>
</dbReference>
<dbReference type="PANTHER" id="PTHR23115">
    <property type="entry name" value="TRANSLATION FACTOR"/>
    <property type="match status" value="1"/>
</dbReference>
<keyword evidence="4" id="KW-0547">Nucleotide-binding</keyword>
<proteinExistence type="inferred from homology"/>
<dbReference type="Pfam" id="PF22594">
    <property type="entry name" value="GTP-eEF1A_C"/>
    <property type="match status" value="1"/>
</dbReference>
<organism evidence="11">
    <name type="scientific">Trepomonas sp. PC1</name>
    <dbReference type="NCBI Taxonomy" id="1076344"/>
    <lineage>
        <taxon>Eukaryota</taxon>
        <taxon>Metamonada</taxon>
        <taxon>Diplomonadida</taxon>
        <taxon>Hexamitidae</taxon>
        <taxon>Hexamitinae</taxon>
        <taxon>Trepomonas</taxon>
    </lineage>
</organism>
<reference evidence="11" key="1">
    <citation type="submission" date="2015-07" db="EMBL/GenBank/DDBJ databases">
        <title>Adaptation to a free-living lifestyle via gene acquisitions in the diplomonad Trepomonas sp. PC1.</title>
        <authorList>
            <person name="Xu F."/>
            <person name="Jerlstrom-Hultqvist J."/>
            <person name="Kolisko M."/>
            <person name="Simpson A.G.B."/>
            <person name="Roger A.J."/>
            <person name="Svard S.G."/>
            <person name="Andersson J.O."/>
        </authorList>
    </citation>
    <scope>NUCLEOTIDE SEQUENCE</scope>
    <source>
        <strain evidence="11">PC1</strain>
    </source>
</reference>
<accession>A0A146KBB5</accession>
<comment type="subcellular location">
    <subcellularLocation>
        <location evidence="1">Cytoplasm</location>
    </subcellularLocation>
</comment>
<dbReference type="InterPro" id="IPR054696">
    <property type="entry name" value="GTP-eEF1A_C"/>
</dbReference>
<dbReference type="Gene3D" id="3.40.50.300">
    <property type="entry name" value="P-loop containing nucleotide triphosphate hydrolases"/>
    <property type="match status" value="1"/>
</dbReference>
<dbReference type="SUPFAM" id="SSF52540">
    <property type="entry name" value="P-loop containing nucleoside triphosphate hydrolases"/>
    <property type="match status" value="1"/>
</dbReference>
<feature type="region of interest" description="Disordered" evidence="9">
    <location>
        <begin position="1"/>
        <end position="140"/>
    </location>
</feature>
<dbReference type="GO" id="GO:0005525">
    <property type="term" value="F:GTP binding"/>
    <property type="evidence" value="ECO:0007669"/>
    <property type="project" value="UniProtKB-KW"/>
</dbReference>
<feature type="domain" description="Tr-type G" evidence="10">
    <location>
        <begin position="139"/>
        <end position="367"/>
    </location>
</feature>
<dbReference type="SUPFAM" id="SSF50465">
    <property type="entry name" value="EF-Tu/eEF-1alpha/eIF2-gamma C-terminal domain"/>
    <property type="match status" value="1"/>
</dbReference>
<keyword evidence="6" id="KW-0648">Protein biosynthesis</keyword>
<evidence type="ECO:0000256" key="9">
    <source>
        <dbReference type="SAM" id="MobiDB-lite"/>
    </source>
</evidence>
<evidence type="ECO:0000256" key="6">
    <source>
        <dbReference type="ARBA" id="ARBA00022917"/>
    </source>
</evidence>
<dbReference type="GO" id="GO:0005737">
    <property type="term" value="C:cytoplasm"/>
    <property type="evidence" value="ECO:0007669"/>
    <property type="project" value="UniProtKB-SubCell"/>
</dbReference>
<evidence type="ECO:0000256" key="4">
    <source>
        <dbReference type="ARBA" id="ARBA00022741"/>
    </source>
</evidence>
<dbReference type="Gene3D" id="2.40.30.10">
    <property type="entry name" value="Translation factors"/>
    <property type="match status" value="2"/>
</dbReference>
<dbReference type="InterPro" id="IPR031157">
    <property type="entry name" value="G_TR_CS"/>
</dbReference>
<dbReference type="EMBL" id="GDID01003927">
    <property type="protein sequence ID" value="JAP92679.1"/>
    <property type="molecule type" value="Transcribed_RNA"/>
</dbReference>
<keyword evidence="7" id="KW-0342">GTP-binding</keyword>
<name>A0A146KBB5_9EUKA</name>
<dbReference type="InterPro" id="IPR027417">
    <property type="entry name" value="P-loop_NTPase"/>
</dbReference>
<evidence type="ECO:0000256" key="2">
    <source>
        <dbReference type="ARBA" id="ARBA00007249"/>
    </source>
</evidence>
<dbReference type="GO" id="GO:0003924">
    <property type="term" value="F:GTPase activity"/>
    <property type="evidence" value="ECO:0007669"/>
    <property type="project" value="InterPro"/>
</dbReference>
<feature type="compositionally biased region" description="Basic and acidic residues" evidence="9">
    <location>
        <begin position="106"/>
        <end position="140"/>
    </location>
</feature>
<evidence type="ECO:0000256" key="1">
    <source>
        <dbReference type="ARBA" id="ARBA00004496"/>
    </source>
</evidence>
<dbReference type="GO" id="GO:0006412">
    <property type="term" value="P:translation"/>
    <property type="evidence" value="ECO:0007669"/>
    <property type="project" value="UniProtKB-KW"/>
</dbReference>